<evidence type="ECO:0000256" key="7">
    <source>
        <dbReference type="ARBA" id="ARBA00047851"/>
    </source>
</evidence>
<dbReference type="InParanoid" id="A0A2G4YTP1"/>
<dbReference type="Gene3D" id="3.20.20.70">
    <property type="entry name" value="Aldolase class I"/>
    <property type="match status" value="1"/>
</dbReference>
<comment type="function">
    <text evidence="9">Condenses 4-methyl-5-(beta-hydroxyethyl)thiazole monophosphate (THZ-P) and 2-methyl-4-amino-5-hydroxymethyl pyrimidine pyrophosphate (HMP-PP) to form thiamine monophosphate (TMP).</text>
</comment>
<evidence type="ECO:0000256" key="8">
    <source>
        <dbReference type="ARBA" id="ARBA00047883"/>
    </source>
</evidence>
<evidence type="ECO:0000256" key="3">
    <source>
        <dbReference type="ARBA" id="ARBA00022723"/>
    </source>
</evidence>
<comment type="pathway">
    <text evidence="1 9 11">Cofactor biosynthesis; thiamine diphosphate biosynthesis; thiamine phosphate from 4-amino-2-methyl-5-diphosphomethylpyrimidine and 4-methyl-5-(2-phosphoethyl)-thiazole: step 1/1.</text>
</comment>
<proteinExistence type="inferred from homology"/>
<keyword evidence="4 9" id="KW-0460">Magnesium</keyword>
<protein>
    <recommendedName>
        <fullName evidence="9">Thiamine-phosphate synthase</fullName>
        <shortName evidence="9">TP synthase</shortName>
        <shortName evidence="9">TPS</shortName>
        <ecNumber evidence="9">2.5.1.3</ecNumber>
    </recommendedName>
    <alternativeName>
        <fullName evidence="9">Thiamine-phosphate pyrophosphorylase</fullName>
        <shortName evidence="9">TMP pyrophosphorylase</shortName>
        <shortName evidence="9">TMP-PPase</shortName>
    </alternativeName>
</protein>
<feature type="binding site" evidence="9">
    <location>
        <begin position="134"/>
        <end position="136"/>
    </location>
    <ligand>
        <name>2-[(2R,5Z)-2-carboxy-4-methylthiazol-5(2H)-ylidene]ethyl phosphate</name>
        <dbReference type="ChEBI" id="CHEBI:62899"/>
    </ligand>
</feature>
<evidence type="ECO:0000256" key="1">
    <source>
        <dbReference type="ARBA" id="ARBA00005165"/>
    </source>
</evidence>
<dbReference type="Pfam" id="PF02581">
    <property type="entry name" value="TMP-TENI"/>
    <property type="match status" value="1"/>
</dbReference>
<dbReference type="Proteomes" id="UP000229730">
    <property type="component" value="Unassembled WGS sequence"/>
</dbReference>
<comment type="cofactor">
    <cofactor evidence="9">
        <name>Mg(2+)</name>
        <dbReference type="ChEBI" id="CHEBI:18420"/>
    </cofactor>
    <text evidence="9">Binds 1 Mg(2+) ion per subunit.</text>
</comment>
<feature type="binding site" evidence="9">
    <location>
        <position position="164"/>
    </location>
    <ligand>
        <name>2-[(2R,5Z)-2-carboxy-4-methylthiazol-5(2H)-ylidene]ethyl phosphate</name>
        <dbReference type="ChEBI" id="CHEBI:62899"/>
    </ligand>
</feature>
<dbReference type="NCBIfam" id="TIGR00693">
    <property type="entry name" value="thiE"/>
    <property type="match status" value="1"/>
</dbReference>
<feature type="binding site" evidence="9">
    <location>
        <begin position="36"/>
        <end position="40"/>
    </location>
    <ligand>
        <name>4-amino-2-methyl-5-(diphosphooxymethyl)pyrimidine</name>
        <dbReference type="ChEBI" id="CHEBI:57841"/>
    </ligand>
</feature>
<dbReference type="FunCoup" id="A0A2G4YTP1">
    <property type="interactions" value="464"/>
</dbReference>
<feature type="binding site" evidence="9">
    <location>
        <position position="69"/>
    </location>
    <ligand>
        <name>Mg(2+)</name>
        <dbReference type="ChEBI" id="CHEBI:18420"/>
    </ligand>
</feature>
<comment type="caution">
    <text evidence="9">Lacks conserved residue(s) required for the propagation of feature annotation.</text>
</comment>
<keyword evidence="14" id="KW-1185">Reference proteome</keyword>
<comment type="catalytic activity">
    <reaction evidence="8 9 10">
        <text>2-[(2R,5Z)-2-carboxy-4-methylthiazol-5(2H)-ylidene]ethyl phosphate + 4-amino-2-methyl-5-(diphosphooxymethyl)pyrimidine + 2 H(+) = thiamine phosphate + CO2 + diphosphate</text>
        <dbReference type="Rhea" id="RHEA:47844"/>
        <dbReference type="ChEBI" id="CHEBI:15378"/>
        <dbReference type="ChEBI" id="CHEBI:16526"/>
        <dbReference type="ChEBI" id="CHEBI:33019"/>
        <dbReference type="ChEBI" id="CHEBI:37575"/>
        <dbReference type="ChEBI" id="CHEBI:57841"/>
        <dbReference type="ChEBI" id="CHEBI:62899"/>
        <dbReference type="EC" id="2.5.1.3"/>
    </reaction>
</comment>
<comment type="caution">
    <text evidence="13">The sequence shown here is derived from an EMBL/GenBank/DDBJ whole genome shotgun (WGS) entry which is preliminary data.</text>
</comment>
<evidence type="ECO:0000256" key="2">
    <source>
        <dbReference type="ARBA" id="ARBA00022679"/>
    </source>
</evidence>
<dbReference type="GO" id="GO:0009229">
    <property type="term" value="P:thiamine diphosphate biosynthetic process"/>
    <property type="evidence" value="ECO:0007669"/>
    <property type="project" value="UniProtKB-UniRule"/>
</dbReference>
<dbReference type="PANTHER" id="PTHR20857:SF15">
    <property type="entry name" value="THIAMINE-PHOSPHATE SYNTHASE"/>
    <property type="match status" value="1"/>
</dbReference>
<evidence type="ECO:0000259" key="12">
    <source>
        <dbReference type="Pfam" id="PF02581"/>
    </source>
</evidence>
<evidence type="ECO:0000256" key="6">
    <source>
        <dbReference type="ARBA" id="ARBA00047334"/>
    </source>
</evidence>
<dbReference type="InterPro" id="IPR034291">
    <property type="entry name" value="TMP_synthase"/>
</dbReference>
<keyword evidence="2 9" id="KW-0808">Transferase</keyword>
<feature type="domain" description="Thiamine phosphate synthase/TenI" evidence="12">
    <location>
        <begin position="6"/>
        <end position="187"/>
    </location>
</feature>
<name>A0A2G4YTP1_9PROT</name>
<comment type="similarity">
    <text evidence="9 10">Belongs to the thiamine-phosphate synthase family.</text>
</comment>
<keyword evidence="3 9" id="KW-0479">Metal-binding</keyword>
<dbReference type="EMBL" id="PDEM01000009">
    <property type="protein sequence ID" value="PHZ85704.1"/>
    <property type="molecule type" value="Genomic_DNA"/>
</dbReference>
<evidence type="ECO:0000313" key="13">
    <source>
        <dbReference type="EMBL" id="PHZ85704.1"/>
    </source>
</evidence>
<dbReference type="RefSeq" id="WP_099471288.1">
    <property type="nucleotide sequence ID" value="NZ_CP041025.1"/>
</dbReference>
<evidence type="ECO:0000256" key="10">
    <source>
        <dbReference type="RuleBase" id="RU003826"/>
    </source>
</evidence>
<feature type="binding site" evidence="9">
    <location>
        <position position="68"/>
    </location>
    <ligand>
        <name>4-amino-2-methyl-5-(diphosphooxymethyl)pyrimidine</name>
        <dbReference type="ChEBI" id="CHEBI:57841"/>
    </ligand>
</feature>
<evidence type="ECO:0000256" key="11">
    <source>
        <dbReference type="RuleBase" id="RU004253"/>
    </source>
</evidence>
<feature type="binding site" evidence="9">
    <location>
        <position position="137"/>
    </location>
    <ligand>
        <name>4-amino-2-methyl-5-(diphosphooxymethyl)pyrimidine</name>
        <dbReference type="ChEBI" id="CHEBI:57841"/>
    </ligand>
</feature>
<gene>
    <name evidence="9 13" type="primary">thiE</name>
    <name evidence="13" type="ORF">CRD36_03180</name>
</gene>
<dbReference type="InterPro" id="IPR022998">
    <property type="entry name" value="ThiamineP_synth_TenI"/>
</dbReference>
<accession>A0A2G4YTP1</accession>
<comment type="catalytic activity">
    <reaction evidence="6 9 10">
        <text>4-methyl-5-(2-phosphooxyethyl)-thiazole + 4-amino-2-methyl-5-(diphosphooxymethyl)pyrimidine + H(+) = thiamine phosphate + diphosphate</text>
        <dbReference type="Rhea" id="RHEA:22328"/>
        <dbReference type="ChEBI" id="CHEBI:15378"/>
        <dbReference type="ChEBI" id="CHEBI:33019"/>
        <dbReference type="ChEBI" id="CHEBI:37575"/>
        <dbReference type="ChEBI" id="CHEBI:57841"/>
        <dbReference type="ChEBI" id="CHEBI:58296"/>
        <dbReference type="EC" id="2.5.1.3"/>
    </reaction>
</comment>
<dbReference type="GO" id="GO:0004789">
    <property type="term" value="F:thiamine-phosphate diphosphorylase activity"/>
    <property type="evidence" value="ECO:0007669"/>
    <property type="project" value="UniProtKB-UniRule"/>
</dbReference>
<dbReference type="EC" id="2.5.1.3" evidence="9"/>
<dbReference type="PANTHER" id="PTHR20857">
    <property type="entry name" value="THIAMINE-PHOSPHATE PYROPHOSPHORYLASE"/>
    <property type="match status" value="1"/>
</dbReference>
<dbReference type="CDD" id="cd00564">
    <property type="entry name" value="TMP_TenI"/>
    <property type="match status" value="1"/>
</dbReference>
<evidence type="ECO:0000256" key="4">
    <source>
        <dbReference type="ARBA" id="ARBA00022842"/>
    </source>
</evidence>
<dbReference type="GO" id="GO:0005737">
    <property type="term" value="C:cytoplasm"/>
    <property type="evidence" value="ECO:0007669"/>
    <property type="project" value="TreeGrafter"/>
</dbReference>
<comment type="catalytic activity">
    <reaction evidence="7 9 10">
        <text>2-(2-carboxy-4-methylthiazol-5-yl)ethyl phosphate + 4-amino-2-methyl-5-(diphosphooxymethyl)pyrimidine + 2 H(+) = thiamine phosphate + CO2 + diphosphate</text>
        <dbReference type="Rhea" id="RHEA:47848"/>
        <dbReference type="ChEBI" id="CHEBI:15378"/>
        <dbReference type="ChEBI" id="CHEBI:16526"/>
        <dbReference type="ChEBI" id="CHEBI:33019"/>
        <dbReference type="ChEBI" id="CHEBI:37575"/>
        <dbReference type="ChEBI" id="CHEBI:57841"/>
        <dbReference type="ChEBI" id="CHEBI:62890"/>
        <dbReference type="EC" id="2.5.1.3"/>
    </reaction>
</comment>
<dbReference type="AlphaFoldDB" id="A0A2G4YTP1"/>
<dbReference type="HAMAP" id="MF_00097">
    <property type="entry name" value="TMP_synthase"/>
    <property type="match status" value="1"/>
</dbReference>
<dbReference type="OrthoDB" id="7159061at2"/>
<evidence type="ECO:0000256" key="5">
    <source>
        <dbReference type="ARBA" id="ARBA00022977"/>
    </source>
</evidence>
<organism evidence="13 14">
    <name type="scientific">Paremcibacter congregatus</name>
    <dbReference type="NCBI Taxonomy" id="2043170"/>
    <lineage>
        <taxon>Bacteria</taxon>
        <taxon>Pseudomonadati</taxon>
        <taxon>Pseudomonadota</taxon>
        <taxon>Alphaproteobacteria</taxon>
        <taxon>Emcibacterales</taxon>
        <taxon>Emcibacteraceae</taxon>
        <taxon>Paremcibacter</taxon>
    </lineage>
</organism>
<sequence length="208" mass="22326">MADTQLYLITPPAFDPLAFAESLEAALDAGPVASVQLRLKDATDEQVIEAAAILMPLCHAREVAFIINDRPDLAKKIGADGVHIGQSDMSYAEARTIISDDGVIGVTCKDSRHLSMVAAEQGANYVAFGAFFPTETKADTTPANKDILSWWVELFEIPCVAIGGITVENADELIKAGADFLAVSSGVWNHPQGPRVAVQQFTRLIEEN</sequence>
<evidence type="ECO:0000313" key="14">
    <source>
        <dbReference type="Proteomes" id="UP000229730"/>
    </source>
</evidence>
<dbReference type="InterPro" id="IPR013785">
    <property type="entry name" value="Aldolase_TIM"/>
</dbReference>
<dbReference type="InterPro" id="IPR036206">
    <property type="entry name" value="ThiamineP_synth_sf"/>
</dbReference>
<reference evidence="13 14" key="1">
    <citation type="submission" date="2017-10" db="EMBL/GenBank/DDBJ databases">
        <title>Frigbacter circumglobatus gen. nov. sp. nov., isolated from sediment cultured in situ.</title>
        <authorList>
            <person name="Zhao Z."/>
        </authorList>
    </citation>
    <scope>NUCLEOTIDE SEQUENCE [LARGE SCALE GENOMIC DNA]</scope>
    <source>
        <strain evidence="13 14">ZYL</strain>
    </source>
</reference>
<dbReference type="UniPathway" id="UPA00060">
    <property type="reaction ID" value="UER00141"/>
</dbReference>
<keyword evidence="5 9" id="KW-0784">Thiamine biosynthesis</keyword>
<evidence type="ECO:0000256" key="9">
    <source>
        <dbReference type="HAMAP-Rule" id="MF_00097"/>
    </source>
</evidence>
<dbReference type="GO" id="GO:0009228">
    <property type="term" value="P:thiamine biosynthetic process"/>
    <property type="evidence" value="ECO:0007669"/>
    <property type="project" value="UniProtKB-KW"/>
</dbReference>
<dbReference type="SUPFAM" id="SSF51391">
    <property type="entry name" value="Thiamin phosphate synthase"/>
    <property type="match status" value="1"/>
</dbReference>
<feature type="binding site" evidence="9">
    <location>
        <position position="107"/>
    </location>
    <ligand>
        <name>4-amino-2-methyl-5-(diphosphooxymethyl)pyrimidine</name>
        <dbReference type="ChEBI" id="CHEBI:57841"/>
    </ligand>
</feature>
<feature type="binding site" evidence="9">
    <location>
        <position position="88"/>
    </location>
    <ligand>
        <name>Mg(2+)</name>
        <dbReference type="ChEBI" id="CHEBI:18420"/>
    </ligand>
</feature>
<dbReference type="GO" id="GO:0000287">
    <property type="term" value="F:magnesium ion binding"/>
    <property type="evidence" value="ECO:0007669"/>
    <property type="project" value="UniProtKB-UniRule"/>
</dbReference>